<dbReference type="OrthoDB" id="1397456at2759"/>
<dbReference type="EMBL" id="QJKJ01009686">
    <property type="protein sequence ID" value="RDX75905.1"/>
    <property type="molecule type" value="Genomic_DNA"/>
</dbReference>
<dbReference type="CDD" id="cd20406">
    <property type="entry name" value="Tudor_Agenet_AtDUF_rpt2_4"/>
    <property type="match status" value="1"/>
</dbReference>
<accession>A0A371FC82</accession>
<evidence type="ECO:0000256" key="1">
    <source>
        <dbReference type="SAM" id="Phobius"/>
    </source>
</evidence>
<name>A0A371FC82_MUCPR</name>
<dbReference type="SMART" id="SM00743">
    <property type="entry name" value="Agenet"/>
    <property type="match status" value="1"/>
</dbReference>
<proteinExistence type="predicted"/>
<dbReference type="PANTHER" id="PTHR31917">
    <property type="entry name" value="AGENET DOMAIN-CONTAINING PROTEIN-RELATED"/>
    <property type="match status" value="1"/>
</dbReference>
<dbReference type="AlphaFoldDB" id="A0A371FC82"/>
<keyword evidence="4" id="KW-1185">Reference proteome</keyword>
<keyword evidence="1" id="KW-0472">Membrane</keyword>
<organism evidence="3 4">
    <name type="scientific">Mucuna pruriens</name>
    <name type="common">Velvet bean</name>
    <name type="synonym">Dolichos pruriens</name>
    <dbReference type="NCBI Taxonomy" id="157652"/>
    <lineage>
        <taxon>Eukaryota</taxon>
        <taxon>Viridiplantae</taxon>
        <taxon>Streptophyta</taxon>
        <taxon>Embryophyta</taxon>
        <taxon>Tracheophyta</taxon>
        <taxon>Spermatophyta</taxon>
        <taxon>Magnoliopsida</taxon>
        <taxon>eudicotyledons</taxon>
        <taxon>Gunneridae</taxon>
        <taxon>Pentapetalae</taxon>
        <taxon>rosids</taxon>
        <taxon>fabids</taxon>
        <taxon>Fabales</taxon>
        <taxon>Fabaceae</taxon>
        <taxon>Papilionoideae</taxon>
        <taxon>50 kb inversion clade</taxon>
        <taxon>NPAAA clade</taxon>
        <taxon>indigoferoid/millettioid clade</taxon>
        <taxon>Phaseoleae</taxon>
        <taxon>Mucuna</taxon>
    </lineage>
</organism>
<evidence type="ECO:0000313" key="3">
    <source>
        <dbReference type="EMBL" id="RDX75905.1"/>
    </source>
</evidence>
<dbReference type="Proteomes" id="UP000257109">
    <property type="component" value="Unassembled WGS sequence"/>
</dbReference>
<dbReference type="InterPro" id="IPR014002">
    <property type="entry name" value="Agenet_dom_plant"/>
</dbReference>
<feature type="domain" description="Agenet" evidence="2">
    <location>
        <begin position="25"/>
        <end position="81"/>
    </location>
</feature>
<dbReference type="STRING" id="157652.A0A371FC82"/>
<feature type="transmembrane region" description="Helical" evidence="1">
    <location>
        <begin position="84"/>
        <end position="102"/>
    </location>
</feature>
<sequence length="111" mass="13142">MTSEQEEVADASDIRPYTSDVHHVHCFALRQMVDAWYNEGWWVGQVSSVLLGFKYKVYFWPTKEELEFDHCHLRPHQEWIDGNLVLSFLYIYHLSGFAYLLSMGTYSSIWS</sequence>
<keyword evidence="1" id="KW-1133">Transmembrane helix</keyword>
<keyword evidence="1" id="KW-0812">Transmembrane</keyword>
<evidence type="ECO:0000259" key="2">
    <source>
        <dbReference type="SMART" id="SM00743"/>
    </source>
</evidence>
<comment type="caution">
    <text evidence="3">The sequence shown here is derived from an EMBL/GenBank/DDBJ whole genome shotgun (WGS) entry which is preliminary data.</text>
</comment>
<evidence type="ECO:0000313" key="4">
    <source>
        <dbReference type="Proteomes" id="UP000257109"/>
    </source>
</evidence>
<feature type="non-terminal residue" evidence="3">
    <location>
        <position position="1"/>
    </location>
</feature>
<protein>
    <submittedName>
        <fullName evidence="3">DUF724 domain-containing protein 7</fullName>
    </submittedName>
</protein>
<gene>
    <name evidence="3" type="primary">DUF7</name>
    <name evidence="3" type="ORF">CR513_44168</name>
</gene>
<dbReference type="PANTHER" id="PTHR31917:SF147">
    <property type="entry name" value="AGENET DOMAIN-CONTAINING PROTEIN"/>
    <property type="match status" value="1"/>
</dbReference>
<reference evidence="3" key="1">
    <citation type="submission" date="2018-05" db="EMBL/GenBank/DDBJ databases">
        <title>Draft genome of Mucuna pruriens seed.</title>
        <authorList>
            <person name="Nnadi N.E."/>
            <person name="Vos R."/>
            <person name="Hasami M.H."/>
            <person name="Devisetty U.K."/>
            <person name="Aguiy J.C."/>
        </authorList>
    </citation>
    <scope>NUCLEOTIDE SEQUENCE [LARGE SCALE GENOMIC DNA]</scope>
    <source>
        <strain evidence="3">JCA_2017</strain>
    </source>
</reference>